<evidence type="ECO:0000256" key="4">
    <source>
        <dbReference type="ARBA" id="ARBA00022833"/>
    </source>
</evidence>
<keyword evidence="5" id="KW-0539">Nucleus</keyword>
<evidence type="ECO:0000313" key="8">
    <source>
        <dbReference type="EMBL" id="KAL1268541.1"/>
    </source>
</evidence>
<evidence type="ECO:0000256" key="5">
    <source>
        <dbReference type="ARBA" id="ARBA00023242"/>
    </source>
</evidence>
<dbReference type="SUPFAM" id="SSF53098">
    <property type="entry name" value="Ribonuclease H-like"/>
    <property type="match status" value="1"/>
</dbReference>
<keyword evidence="3" id="KW-0863">Zinc-finger</keyword>
<evidence type="ECO:0000256" key="2">
    <source>
        <dbReference type="ARBA" id="ARBA00022723"/>
    </source>
</evidence>
<dbReference type="Pfam" id="PF05699">
    <property type="entry name" value="Dimer_Tnp_hAT"/>
    <property type="match status" value="1"/>
</dbReference>
<evidence type="ECO:0000259" key="7">
    <source>
        <dbReference type="Pfam" id="PF05699"/>
    </source>
</evidence>
<gene>
    <name evidence="8" type="ORF">QQF64_033904</name>
</gene>
<sequence>MIAIDDQPFSIVEDLGFRRLIEFIEPCFTLPSWRHFTDVSLPALYNEVAAHIRMLLGKNVTDISFTTDIWSSDRRYGAEFELPASFSTYQWSLIENAATLLAPFEEPTREISSHTATASDVIPSVEALKRLLNKSLSTDSSVKTTKVALLEAVNQRFKGIYAEPLYFLATILDPRYKDRFFDQATKQRATEMLLRQLNKMTEPGNNTENERNETEPPLKKTCTESEVGATSLLHMYGEILEENMAKEQQTNQTSPAGQQMNAYLSEPPISRSESPLQFWKSNMSRFPALAQAARKYLSAPCARVDSERLLSAASNVIDEKRNRLMCEKAEMLLFIKKNIPLLLS</sequence>
<comment type="caution">
    <text evidence="8">The sequence shown here is derived from an EMBL/GenBank/DDBJ whole genome shotgun (WGS) entry which is preliminary data.</text>
</comment>
<dbReference type="Proteomes" id="UP001558613">
    <property type="component" value="Unassembled WGS sequence"/>
</dbReference>
<comment type="subcellular location">
    <subcellularLocation>
        <location evidence="1">Nucleus</location>
    </subcellularLocation>
</comment>
<dbReference type="PANTHER" id="PTHR46481">
    <property type="entry name" value="ZINC FINGER BED DOMAIN-CONTAINING PROTEIN 4"/>
    <property type="match status" value="1"/>
</dbReference>
<dbReference type="InterPro" id="IPR052035">
    <property type="entry name" value="ZnF_BED_domain_contain"/>
</dbReference>
<name>A0ABR3MV58_9TELE</name>
<organism evidence="8 9">
    <name type="scientific">Cirrhinus molitorella</name>
    <name type="common">mud carp</name>
    <dbReference type="NCBI Taxonomy" id="172907"/>
    <lineage>
        <taxon>Eukaryota</taxon>
        <taxon>Metazoa</taxon>
        <taxon>Chordata</taxon>
        <taxon>Craniata</taxon>
        <taxon>Vertebrata</taxon>
        <taxon>Euteleostomi</taxon>
        <taxon>Actinopterygii</taxon>
        <taxon>Neopterygii</taxon>
        <taxon>Teleostei</taxon>
        <taxon>Ostariophysi</taxon>
        <taxon>Cypriniformes</taxon>
        <taxon>Cyprinidae</taxon>
        <taxon>Labeoninae</taxon>
        <taxon>Labeonini</taxon>
        <taxon>Cirrhinus</taxon>
    </lineage>
</organism>
<protein>
    <recommendedName>
        <fullName evidence="7">HAT C-terminal dimerisation domain-containing protein</fullName>
    </recommendedName>
</protein>
<dbReference type="PANTHER" id="PTHR46481:SF10">
    <property type="entry name" value="ZINC FINGER BED DOMAIN-CONTAINING PROTEIN 39"/>
    <property type="match status" value="1"/>
</dbReference>
<evidence type="ECO:0000256" key="3">
    <source>
        <dbReference type="ARBA" id="ARBA00022771"/>
    </source>
</evidence>
<keyword evidence="9" id="KW-1185">Reference proteome</keyword>
<evidence type="ECO:0000256" key="1">
    <source>
        <dbReference type="ARBA" id="ARBA00004123"/>
    </source>
</evidence>
<feature type="domain" description="HAT C-terminal dimerisation" evidence="7">
    <location>
        <begin position="261"/>
        <end position="339"/>
    </location>
</feature>
<keyword evidence="4" id="KW-0862">Zinc</keyword>
<keyword evidence="2" id="KW-0479">Metal-binding</keyword>
<dbReference type="InterPro" id="IPR008906">
    <property type="entry name" value="HATC_C_dom"/>
</dbReference>
<evidence type="ECO:0000256" key="6">
    <source>
        <dbReference type="SAM" id="MobiDB-lite"/>
    </source>
</evidence>
<feature type="compositionally biased region" description="Basic and acidic residues" evidence="6">
    <location>
        <begin position="208"/>
        <end position="220"/>
    </location>
</feature>
<proteinExistence type="predicted"/>
<reference evidence="8 9" key="1">
    <citation type="submission" date="2023-09" db="EMBL/GenBank/DDBJ databases">
        <authorList>
            <person name="Wang M."/>
        </authorList>
    </citation>
    <scope>NUCLEOTIDE SEQUENCE [LARGE SCALE GENOMIC DNA]</scope>
    <source>
        <strain evidence="8">GT-2023</strain>
        <tissue evidence="8">Liver</tissue>
    </source>
</reference>
<dbReference type="SUPFAM" id="SSF140996">
    <property type="entry name" value="Hermes dimerisation domain"/>
    <property type="match status" value="1"/>
</dbReference>
<accession>A0ABR3MV58</accession>
<dbReference type="EMBL" id="JAYMGO010000009">
    <property type="protein sequence ID" value="KAL1268541.1"/>
    <property type="molecule type" value="Genomic_DNA"/>
</dbReference>
<feature type="region of interest" description="Disordered" evidence="6">
    <location>
        <begin position="201"/>
        <end position="220"/>
    </location>
</feature>
<evidence type="ECO:0000313" key="9">
    <source>
        <dbReference type="Proteomes" id="UP001558613"/>
    </source>
</evidence>
<dbReference type="InterPro" id="IPR012337">
    <property type="entry name" value="RNaseH-like_sf"/>
</dbReference>